<name>A0A849HIZ3_9MICO</name>
<gene>
    <name evidence="4" type="ORF">HJG52_15480</name>
</gene>
<dbReference type="PANTHER" id="PTHR31690:SF4">
    <property type="entry name" value="FUCOSE MUTAROTASE"/>
    <property type="match status" value="1"/>
</dbReference>
<accession>A0A849HIZ3</accession>
<evidence type="ECO:0000313" key="5">
    <source>
        <dbReference type="Proteomes" id="UP000588586"/>
    </source>
</evidence>
<evidence type="ECO:0000256" key="2">
    <source>
        <dbReference type="ARBA" id="ARBA00023235"/>
    </source>
</evidence>
<dbReference type="Gene3D" id="3.40.1650.10">
    <property type="entry name" value="RbsD-like domain"/>
    <property type="match status" value="1"/>
</dbReference>
<evidence type="ECO:0000313" key="4">
    <source>
        <dbReference type="EMBL" id="NNM47398.1"/>
    </source>
</evidence>
<dbReference type="Proteomes" id="UP000588586">
    <property type="component" value="Unassembled WGS sequence"/>
</dbReference>
<dbReference type="InterPro" id="IPR007721">
    <property type="entry name" value="RbsD_FucU"/>
</dbReference>
<proteinExistence type="predicted"/>
<organism evidence="4 5">
    <name type="scientific">Knoellia koreensis</name>
    <dbReference type="NCBI Taxonomy" id="2730921"/>
    <lineage>
        <taxon>Bacteria</taxon>
        <taxon>Bacillati</taxon>
        <taxon>Actinomycetota</taxon>
        <taxon>Actinomycetes</taxon>
        <taxon>Micrococcales</taxon>
        <taxon>Intrasporangiaceae</taxon>
        <taxon>Knoellia</taxon>
    </lineage>
</organism>
<protein>
    <submittedName>
        <fullName evidence="4">Transport protein RbsD/FucU</fullName>
    </submittedName>
</protein>
<dbReference type="PANTHER" id="PTHR31690">
    <property type="entry name" value="FUCOSE MUTAROTASE"/>
    <property type="match status" value="1"/>
</dbReference>
<comment type="catalytic activity">
    <reaction evidence="1">
        <text>beta-D-ribopyranose = beta-D-ribofuranose</text>
        <dbReference type="Rhea" id="RHEA:25432"/>
        <dbReference type="ChEBI" id="CHEBI:27476"/>
        <dbReference type="ChEBI" id="CHEBI:47002"/>
        <dbReference type="EC" id="5.4.99.62"/>
    </reaction>
</comment>
<dbReference type="GO" id="GO:0036373">
    <property type="term" value="F:L-fucose mutarotase activity"/>
    <property type="evidence" value="ECO:0007669"/>
    <property type="project" value="UniProtKB-EC"/>
</dbReference>
<dbReference type="SUPFAM" id="SSF102546">
    <property type="entry name" value="RbsD-like"/>
    <property type="match status" value="1"/>
</dbReference>
<keyword evidence="5" id="KW-1185">Reference proteome</keyword>
<keyword evidence="2" id="KW-0413">Isomerase</keyword>
<dbReference type="GO" id="GO:0006004">
    <property type="term" value="P:fucose metabolic process"/>
    <property type="evidence" value="ECO:0007669"/>
    <property type="project" value="TreeGrafter"/>
</dbReference>
<reference evidence="4 5" key="1">
    <citation type="submission" date="2020-04" db="EMBL/GenBank/DDBJ databases">
        <title>Knoellia sp. isolate from air conditioner.</title>
        <authorList>
            <person name="Chea S."/>
            <person name="Kim D.-U."/>
        </authorList>
    </citation>
    <scope>NUCLEOTIDE SEQUENCE [LARGE SCALE GENOMIC DNA]</scope>
    <source>
        <strain evidence="4 5">DB2414S</strain>
    </source>
</reference>
<dbReference type="GO" id="GO:0042806">
    <property type="term" value="F:fucose binding"/>
    <property type="evidence" value="ECO:0007669"/>
    <property type="project" value="TreeGrafter"/>
</dbReference>
<dbReference type="InterPro" id="IPR050443">
    <property type="entry name" value="RbsD/FucU_mutarotase"/>
</dbReference>
<evidence type="ECO:0000256" key="3">
    <source>
        <dbReference type="ARBA" id="ARBA00036324"/>
    </source>
</evidence>
<comment type="catalytic activity">
    <reaction evidence="3">
        <text>alpha-L-fucose = beta-L-fucose</text>
        <dbReference type="Rhea" id="RHEA:25580"/>
        <dbReference type="ChEBI" id="CHEBI:42548"/>
        <dbReference type="ChEBI" id="CHEBI:42589"/>
        <dbReference type="EC" id="5.1.3.29"/>
    </reaction>
</comment>
<dbReference type="EMBL" id="JABEPQ010000003">
    <property type="protein sequence ID" value="NNM47398.1"/>
    <property type="molecule type" value="Genomic_DNA"/>
</dbReference>
<comment type="caution">
    <text evidence="4">The sequence shown here is derived from an EMBL/GenBank/DDBJ whole genome shotgun (WGS) entry which is preliminary data.</text>
</comment>
<dbReference type="AlphaFoldDB" id="A0A849HIZ3"/>
<dbReference type="RefSeq" id="WP_171244497.1">
    <property type="nucleotide sequence ID" value="NZ_JABEPQ010000003.1"/>
</dbReference>
<evidence type="ECO:0000256" key="1">
    <source>
        <dbReference type="ARBA" id="ARBA00000223"/>
    </source>
</evidence>
<dbReference type="Pfam" id="PF05025">
    <property type="entry name" value="RbsD_FucU"/>
    <property type="match status" value="1"/>
</dbReference>
<dbReference type="InterPro" id="IPR023750">
    <property type="entry name" value="RbsD-like_sf"/>
</dbReference>
<sequence length="144" mass="15345">MLQGVDPVLTGQVLLHLDAMGHSDAVAVVDAHFPAHRLGQRVIDLPGLGTPRVLRAVRTVVPLDDAPALDLMTSADGSVLAVQKELMAAAGVDDTSTRFVDRFDYYGLAQEAYVVIRTGETRVYGNALLRKGVVVLPGEIRGDA</sequence>
<dbReference type="GO" id="GO:0062193">
    <property type="term" value="F:D-ribose pyranase activity"/>
    <property type="evidence" value="ECO:0007669"/>
    <property type="project" value="UniProtKB-EC"/>
</dbReference>